<keyword evidence="1" id="KW-0540">Nuclease</keyword>
<dbReference type="InterPro" id="IPR036866">
    <property type="entry name" value="RibonucZ/Hydroxyglut_hydro"/>
</dbReference>
<sequence length="294" mass="31503">MAATVHILGSGTPTPAPDRFGSSFAVDVDGDLLLVDCGPATTWKLAKAGLKTTDVNTIFFTHHHFDHNVDYPCFLLTRWDQGGARAEPLHALGPSPTSLITERLIGSEGAFRSDIEARMNFPGSRAIHVHRGGTLPRTPPEVRTSDIEPGYVHTGATWTMRTGLGRHVQPWLDSIAYRLETADGSIVFTGDTEPCDEIRELAAGADVMLAMCWNTEEAQPNHRDGLCTLEGAVRMAADASVGTLVLVHCGAHVAAPGVADAAIAAMGEVYQGRVVLADELMRIELSQNRVTAKS</sequence>
<dbReference type="AlphaFoldDB" id="A0A840Q4C2"/>
<keyword evidence="5" id="KW-1185">Reference proteome</keyword>
<dbReference type="Gene3D" id="3.60.15.10">
    <property type="entry name" value="Ribonuclease Z/Hydroxyacylglutathione hydrolase-like"/>
    <property type="match status" value="1"/>
</dbReference>
<feature type="domain" description="Metallo-beta-lactamase" evidence="3">
    <location>
        <begin position="33"/>
        <end position="248"/>
    </location>
</feature>
<reference evidence="4 5" key="1">
    <citation type="submission" date="2020-08" db="EMBL/GenBank/DDBJ databases">
        <title>Sequencing the genomes of 1000 actinobacteria strains.</title>
        <authorList>
            <person name="Klenk H.-P."/>
        </authorList>
    </citation>
    <scope>NUCLEOTIDE SEQUENCE [LARGE SCALE GENOMIC DNA]</scope>
    <source>
        <strain evidence="4 5">DSM 45584</strain>
    </source>
</reference>
<proteinExistence type="predicted"/>
<dbReference type="Pfam" id="PF12706">
    <property type="entry name" value="Lactamase_B_2"/>
    <property type="match status" value="1"/>
</dbReference>
<keyword evidence="2" id="KW-0378">Hydrolase</keyword>
<evidence type="ECO:0000259" key="3">
    <source>
        <dbReference type="Pfam" id="PF12706"/>
    </source>
</evidence>
<accession>A0A840Q4C2</accession>
<dbReference type="InterPro" id="IPR044094">
    <property type="entry name" value="AtsA-like_MBL-fold"/>
</dbReference>
<dbReference type="InterPro" id="IPR001279">
    <property type="entry name" value="Metallo-B-lactamas"/>
</dbReference>
<dbReference type="PANTHER" id="PTHR46018:SF2">
    <property type="entry name" value="ZINC PHOSPHODIESTERASE ELAC PROTEIN 1"/>
    <property type="match status" value="1"/>
</dbReference>
<dbReference type="EMBL" id="JACHIW010000001">
    <property type="protein sequence ID" value="MBB5153549.1"/>
    <property type="molecule type" value="Genomic_DNA"/>
</dbReference>
<dbReference type="RefSeq" id="WP_184724446.1">
    <property type="nucleotide sequence ID" value="NZ_JACHIW010000001.1"/>
</dbReference>
<comment type="caution">
    <text evidence="4">The sequence shown here is derived from an EMBL/GenBank/DDBJ whole genome shotgun (WGS) entry which is preliminary data.</text>
</comment>
<evidence type="ECO:0000313" key="5">
    <source>
        <dbReference type="Proteomes" id="UP000584374"/>
    </source>
</evidence>
<dbReference type="CDD" id="cd07719">
    <property type="entry name" value="arylsulfatase_AtsA-like_MBL-fold"/>
    <property type="match status" value="1"/>
</dbReference>
<evidence type="ECO:0000313" key="4">
    <source>
        <dbReference type="EMBL" id="MBB5153549.1"/>
    </source>
</evidence>
<name>A0A840Q4C2_9PSEU</name>
<dbReference type="GO" id="GO:0042781">
    <property type="term" value="F:3'-tRNA processing endoribonuclease activity"/>
    <property type="evidence" value="ECO:0007669"/>
    <property type="project" value="TreeGrafter"/>
</dbReference>
<gene>
    <name evidence="4" type="ORF">BJ970_001083</name>
</gene>
<keyword evidence="1" id="KW-0255">Endonuclease</keyword>
<dbReference type="Proteomes" id="UP000584374">
    <property type="component" value="Unassembled WGS sequence"/>
</dbReference>
<dbReference type="SUPFAM" id="SSF56281">
    <property type="entry name" value="Metallo-hydrolase/oxidoreductase"/>
    <property type="match status" value="1"/>
</dbReference>
<dbReference type="PANTHER" id="PTHR46018">
    <property type="entry name" value="ZINC PHOSPHODIESTERASE ELAC PROTEIN 1"/>
    <property type="match status" value="1"/>
</dbReference>
<evidence type="ECO:0000256" key="1">
    <source>
        <dbReference type="ARBA" id="ARBA00022759"/>
    </source>
</evidence>
<evidence type="ECO:0000256" key="2">
    <source>
        <dbReference type="ARBA" id="ARBA00022801"/>
    </source>
</evidence>
<organism evidence="4 5">
    <name type="scientific">Saccharopolyspora phatthalungensis</name>
    <dbReference type="NCBI Taxonomy" id="664693"/>
    <lineage>
        <taxon>Bacteria</taxon>
        <taxon>Bacillati</taxon>
        <taxon>Actinomycetota</taxon>
        <taxon>Actinomycetes</taxon>
        <taxon>Pseudonocardiales</taxon>
        <taxon>Pseudonocardiaceae</taxon>
        <taxon>Saccharopolyspora</taxon>
    </lineage>
</organism>
<protein>
    <submittedName>
        <fullName evidence="4">Ribonuclease BN (tRNA processing enzyme)</fullName>
    </submittedName>
</protein>